<evidence type="ECO:0000256" key="1">
    <source>
        <dbReference type="SAM" id="SignalP"/>
    </source>
</evidence>
<dbReference type="PANTHER" id="PTHR48098:SF3">
    <property type="entry name" value="IRON(III) ENTEROBACTIN ESTERASE"/>
    <property type="match status" value="1"/>
</dbReference>
<protein>
    <submittedName>
        <fullName evidence="3">SMP-30/gluconolactonase/LRE family protein</fullName>
    </submittedName>
</protein>
<sequence>MNTSKLIKAVAFVSCFALQTTFAQAPAEKYPVDSASVVHAGVPQGELIQLPFTDSKIFPGTTRTVTIYVPAQYDGKKPVCLYINQDAVQFKAPTVFDNLINSKEMPVTIGVFVTPGQVLAENPQIASNRNNRSYEYDGLGDNYSKFLLTEILPFVEKQKTKDGRAIMVSKNANDRAIGGQSSGAIAGFNVAWEHPESFSRVFSAISTFVGLRGGERFATLIRKYEPRPIRVFLQDGTNDLNNYAGDWWITAQMMERAFKFAGYEVEHSWGEGAHNSTHATAIFPQAMRFLWKDYPAPVKNAVSKNAYTSKILLPNEGWELVGEGYGFSEGTATNAAGEVFFQDIPNSKTYKVDLNGKLTQLNIDAKKASGTAFGPDGKRYTMADATNQIISYDANNKATIVASGIINGNDLTIGNNGNIYVTAPNGVDKPSKIYLVKPNGQKQVVDEGLKFANGLALSVDQTLLYVCESATHWVYVYKIKADGTLTNKQRLGWLHVPDDADNAWSDGAKFDANGRMWVTTRMGIQVLDEQSRVISIIPTPGKGNPSNLCFGGPNFDIMYVTINDKVYRRKVGVKGVKPFEKPFKPEIQRI</sequence>
<evidence type="ECO:0000313" key="3">
    <source>
        <dbReference type="EMBL" id="MFD0748943.1"/>
    </source>
</evidence>
<dbReference type="Pfam" id="PF08450">
    <property type="entry name" value="SGL"/>
    <property type="match status" value="1"/>
</dbReference>
<dbReference type="InterPro" id="IPR050583">
    <property type="entry name" value="Mycobacterial_A85_antigen"/>
</dbReference>
<dbReference type="EMBL" id="JBHTHU010000001">
    <property type="protein sequence ID" value="MFD0748943.1"/>
    <property type="molecule type" value="Genomic_DNA"/>
</dbReference>
<feature type="chain" id="PRO_5046714774" evidence="1">
    <location>
        <begin position="26"/>
        <end position="590"/>
    </location>
</feature>
<gene>
    <name evidence="3" type="ORF">ACFQZS_02245</name>
</gene>
<feature type="domain" description="SMP-30/Gluconolactonase/LRE-like region" evidence="2">
    <location>
        <begin position="328"/>
        <end position="561"/>
    </location>
</feature>
<reference evidence="4" key="1">
    <citation type="journal article" date="2019" name="Int. J. Syst. Evol. Microbiol.">
        <title>The Global Catalogue of Microorganisms (GCM) 10K type strain sequencing project: providing services to taxonomists for standard genome sequencing and annotation.</title>
        <authorList>
            <consortium name="The Broad Institute Genomics Platform"/>
            <consortium name="The Broad Institute Genome Sequencing Center for Infectious Disease"/>
            <person name="Wu L."/>
            <person name="Ma J."/>
        </authorList>
    </citation>
    <scope>NUCLEOTIDE SEQUENCE [LARGE SCALE GENOMIC DNA]</scope>
    <source>
        <strain evidence="4">CCUG 63418</strain>
    </source>
</reference>
<dbReference type="InterPro" id="IPR013658">
    <property type="entry name" value="SGL"/>
</dbReference>
<dbReference type="SUPFAM" id="SSF63829">
    <property type="entry name" value="Calcium-dependent phosphotriesterase"/>
    <property type="match status" value="1"/>
</dbReference>
<dbReference type="SUPFAM" id="SSF53474">
    <property type="entry name" value="alpha/beta-Hydrolases"/>
    <property type="match status" value="1"/>
</dbReference>
<dbReference type="Gene3D" id="2.120.10.30">
    <property type="entry name" value="TolB, C-terminal domain"/>
    <property type="match status" value="1"/>
</dbReference>
<organism evidence="3 4">
    <name type="scientific">Mucilaginibacter calamicampi</name>
    <dbReference type="NCBI Taxonomy" id="1302352"/>
    <lineage>
        <taxon>Bacteria</taxon>
        <taxon>Pseudomonadati</taxon>
        <taxon>Bacteroidota</taxon>
        <taxon>Sphingobacteriia</taxon>
        <taxon>Sphingobacteriales</taxon>
        <taxon>Sphingobacteriaceae</taxon>
        <taxon>Mucilaginibacter</taxon>
    </lineage>
</organism>
<dbReference type="RefSeq" id="WP_377096887.1">
    <property type="nucleotide sequence ID" value="NZ_JBHTHU010000001.1"/>
</dbReference>
<proteinExistence type="predicted"/>
<keyword evidence="1" id="KW-0732">Signal</keyword>
<evidence type="ECO:0000313" key="4">
    <source>
        <dbReference type="Proteomes" id="UP001596958"/>
    </source>
</evidence>
<dbReference type="PANTHER" id="PTHR48098">
    <property type="entry name" value="ENTEROCHELIN ESTERASE-RELATED"/>
    <property type="match status" value="1"/>
</dbReference>
<dbReference type="InterPro" id="IPR005511">
    <property type="entry name" value="SMP-30"/>
</dbReference>
<accession>A0ABW2YRC0</accession>
<dbReference type="Pfam" id="PF00756">
    <property type="entry name" value="Esterase"/>
    <property type="match status" value="1"/>
</dbReference>
<feature type="signal peptide" evidence="1">
    <location>
        <begin position="1"/>
        <end position="25"/>
    </location>
</feature>
<dbReference type="PRINTS" id="PR01790">
    <property type="entry name" value="SMP30FAMILY"/>
</dbReference>
<dbReference type="InterPro" id="IPR011042">
    <property type="entry name" value="6-blade_b-propeller_TolB-like"/>
</dbReference>
<dbReference type="Gene3D" id="3.40.50.1820">
    <property type="entry name" value="alpha/beta hydrolase"/>
    <property type="match status" value="1"/>
</dbReference>
<evidence type="ECO:0000259" key="2">
    <source>
        <dbReference type="Pfam" id="PF08450"/>
    </source>
</evidence>
<dbReference type="InterPro" id="IPR000801">
    <property type="entry name" value="Esterase-like"/>
</dbReference>
<keyword evidence="4" id="KW-1185">Reference proteome</keyword>
<dbReference type="InterPro" id="IPR029058">
    <property type="entry name" value="AB_hydrolase_fold"/>
</dbReference>
<comment type="caution">
    <text evidence="3">The sequence shown here is derived from an EMBL/GenBank/DDBJ whole genome shotgun (WGS) entry which is preliminary data.</text>
</comment>
<name>A0ABW2YRC0_9SPHI</name>
<dbReference type="Proteomes" id="UP001596958">
    <property type="component" value="Unassembled WGS sequence"/>
</dbReference>